<protein>
    <recommendedName>
        <fullName evidence="9">Type II secretion system protein GspG C-terminal domain-containing protein</fullName>
    </recommendedName>
</protein>
<evidence type="ECO:0000256" key="1">
    <source>
        <dbReference type="ARBA" id="ARBA00004167"/>
    </source>
</evidence>
<reference evidence="7 8" key="1">
    <citation type="journal article" date="2016" name="Nat. Commun.">
        <title>Thousands of microbial genomes shed light on interconnected biogeochemical processes in an aquifer system.</title>
        <authorList>
            <person name="Anantharaman K."/>
            <person name="Brown C.T."/>
            <person name="Hug L.A."/>
            <person name="Sharon I."/>
            <person name="Castelle C.J."/>
            <person name="Probst A.J."/>
            <person name="Thomas B.C."/>
            <person name="Singh A."/>
            <person name="Wilkins M.J."/>
            <person name="Karaoz U."/>
            <person name="Brodie E.L."/>
            <person name="Williams K.H."/>
            <person name="Hubbard S.S."/>
            <person name="Banfield J.F."/>
        </authorList>
    </citation>
    <scope>NUCLEOTIDE SEQUENCE [LARGE SCALE GENOMIC DNA]</scope>
</reference>
<dbReference type="SUPFAM" id="SSF54523">
    <property type="entry name" value="Pili subunits"/>
    <property type="match status" value="1"/>
</dbReference>
<name>A0A1F6CNP1_9BACT</name>
<comment type="subcellular location">
    <subcellularLocation>
        <location evidence="1">Membrane</location>
        <topology evidence="1">Single-pass membrane protein</topology>
    </subcellularLocation>
</comment>
<dbReference type="Pfam" id="PF07963">
    <property type="entry name" value="N_methyl"/>
    <property type="match status" value="1"/>
</dbReference>
<dbReference type="PANTHER" id="PTHR30093:SF44">
    <property type="entry name" value="TYPE II SECRETION SYSTEM CORE PROTEIN G"/>
    <property type="match status" value="1"/>
</dbReference>
<keyword evidence="2" id="KW-0488">Methylation</keyword>
<evidence type="ECO:0000256" key="2">
    <source>
        <dbReference type="ARBA" id="ARBA00022481"/>
    </source>
</evidence>
<dbReference type="GO" id="GO:0015628">
    <property type="term" value="P:protein secretion by the type II secretion system"/>
    <property type="evidence" value="ECO:0007669"/>
    <property type="project" value="InterPro"/>
</dbReference>
<accession>A0A1F6CNP1</accession>
<organism evidence="7 8">
    <name type="scientific">Candidatus Kaiserbacteria bacterium RIFCSPHIGHO2_01_FULL_54_36</name>
    <dbReference type="NCBI Taxonomy" id="1798482"/>
    <lineage>
        <taxon>Bacteria</taxon>
        <taxon>Candidatus Kaiseribacteriota</taxon>
    </lineage>
</organism>
<dbReference type="InterPro" id="IPR000983">
    <property type="entry name" value="Bac_GSPG_pilin"/>
</dbReference>
<evidence type="ECO:0000256" key="6">
    <source>
        <dbReference type="SAM" id="Phobius"/>
    </source>
</evidence>
<dbReference type="EMBL" id="MFKV01000006">
    <property type="protein sequence ID" value="OGG50823.1"/>
    <property type="molecule type" value="Genomic_DNA"/>
</dbReference>
<dbReference type="InterPro" id="IPR012902">
    <property type="entry name" value="N_methyl_site"/>
</dbReference>
<proteinExistence type="predicted"/>
<dbReference type="GO" id="GO:0016020">
    <property type="term" value="C:membrane"/>
    <property type="evidence" value="ECO:0007669"/>
    <property type="project" value="UniProtKB-SubCell"/>
</dbReference>
<keyword evidence="3 6" id="KW-0812">Transmembrane</keyword>
<dbReference type="PROSITE" id="PS00409">
    <property type="entry name" value="PROKAR_NTER_METHYL"/>
    <property type="match status" value="1"/>
</dbReference>
<keyword evidence="4 6" id="KW-1133">Transmembrane helix</keyword>
<dbReference type="GO" id="GO:0015627">
    <property type="term" value="C:type II protein secretion system complex"/>
    <property type="evidence" value="ECO:0007669"/>
    <property type="project" value="InterPro"/>
</dbReference>
<keyword evidence="5 6" id="KW-0472">Membrane</keyword>
<dbReference type="Proteomes" id="UP000178370">
    <property type="component" value="Unassembled WGS sequence"/>
</dbReference>
<evidence type="ECO:0000313" key="8">
    <source>
        <dbReference type="Proteomes" id="UP000178370"/>
    </source>
</evidence>
<evidence type="ECO:0000313" key="7">
    <source>
        <dbReference type="EMBL" id="OGG50823.1"/>
    </source>
</evidence>
<dbReference type="InterPro" id="IPR045584">
    <property type="entry name" value="Pilin-like"/>
</dbReference>
<feature type="transmembrane region" description="Helical" evidence="6">
    <location>
        <begin position="12"/>
        <end position="36"/>
    </location>
</feature>
<dbReference type="PRINTS" id="PR00813">
    <property type="entry name" value="BCTERIALGSPG"/>
</dbReference>
<dbReference type="NCBIfam" id="TIGR02532">
    <property type="entry name" value="IV_pilin_GFxxxE"/>
    <property type="match status" value="1"/>
</dbReference>
<comment type="caution">
    <text evidence="7">The sequence shown here is derived from an EMBL/GenBank/DDBJ whole genome shotgun (WGS) entry which is preliminary data.</text>
</comment>
<evidence type="ECO:0000256" key="5">
    <source>
        <dbReference type="ARBA" id="ARBA00023136"/>
    </source>
</evidence>
<dbReference type="PANTHER" id="PTHR30093">
    <property type="entry name" value="GENERAL SECRETION PATHWAY PROTEIN G"/>
    <property type="match status" value="1"/>
</dbReference>
<evidence type="ECO:0000256" key="4">
    <source>
        <dbReference type="ARBA" id="ARBA00022989"/>
    </source>
</evidence>
<sequence length="137" mass="14378">MSNTTKEKGFTLIELLVVIAIIGLLSSVVLASLNNARKKGRDARRLADIKQLQLALELYSSDQAATGYPAALSSLVSTYIQAEPKDPSNSAWSYGYSGSATTYCLGARLETTPLPLSASCTPGSQCGGGNCNYLVAP</sequence>
<evidence type="ECO:0008006" key="9">
    <source>
        <dbReference type="Google" id="ProtNLM"/>
    </source>
</evidence>
<dbReference type="Gene3D" id="3.30.700.10">
    <property type="entry name" value="Glycoprotein, Type 4 Pilin"/>
    <property type="match status" value="1"/>
</dbReference>
<dbReference type="STRING" id="1798482.A2763_00595"/>
<dbReference type="AlphaFoldDB" id="A0A1F6CNP1"/>
<evidence type="ECO:0000256" key="3">
    <source>
        <dbReference type="ARBA" id="ARBA00022692"/>
    </source>
</evidence>
<gene>
    <name evidence="7" type="ORF">A2763_00595</name>
</gene>